<keyword evidence="3" id="KW-1185">Reference proteome</keyword>
<dbReference type="InterPro" id="IPR040521">
    <property type="entry name" value="KDZ"/>
</dbReference>
<dbReference type="PANTHER" id="PTHR33096">
    <property type="entry name" value="CXC2 DOMAIN-CONTAINING PROTEIN"/>
    <property type="match status" value="1"/>
</dbReference>
<dbReference type="PANTHER" id="PTHR33096:SF1">
    <property type="entry name" value="CXC1-LIKE CYSTEINE CLUSTER ASSOCIATED WITH KDZ TRANSPOSASES DOMAIN-CONTAINING PROTEIN"/>
    <property type="match status" value="1"/>
</dbReference>
<sequence length="505" mass="58590">MILDQILKDVKDKDLSVHIIYDIACVLKAHLQKKKTYTKYKNFKFGIPVFHSYGHRGDCQVKNSIRRLDSFGLMDGELMERLWSYLRSFSKVTKEMTPAHRMDLLSDALMHFGSKKMGNIGKHLVFLHQKANETIKSCESEIQSLCSNLSVDVNEDVLKSWKREEDDAVSHKVEEKQRDSGWKELYYLKLKDYYKESALVLISEKVNDAVLHQRKANRLQGSLTSFEKKHSIVKRWSTADADFRSEHAKYLSDKCNETVSTLYSRCSERLMLLALKKRYADGSSIAERLSKQINKVCKEIKNLLASYNSMNHEMSSGFKNVEYIEALNVKSSMYNAVNFVFQRQSSNVPTIVIKSLVQFYVRKQRAMEEVLIIRQEMEDTICYWKQQLSILINQTAVEKTVGIQFILHERVSNVKSFIAELERLFAFVLNPNVDINDINDDIWKPAEPKEDITESQHEKDIMTNAESFFETDEFSSEDELTDVSISSDDENTNHSDIDTSNLFYI</sequence>
<reference evidence="2" key="1">
    <citation type="submission" date="2021-01" db="UniProtKB">
        <authorList>
            <consortium name="EnsemblMetazoa"/>
        </authorList>
    </citation>
    <scope>IDENTIFICATION</scope>
</reference>
<dbReference type="RefSeq" id="XP_066928015.1">
    <property type="nucleotide sequence ID" value="XM_067071914.1"/>
</dbReference>
<dbReference type="Pfam" id="PF18758">
    <property type="entry name" value="KDZ"/>
    <property type="match status" value="1"/>
</dbReference>
<feature type="region of interest" description="Disordered" evidence="1">
    <location>
        <begin position="472"/>
        <end position="493"/>
    </location>
</feature>
<organism evidence="2 3">
    <name type="scientific">Clytia hemisphaerica</name>
    <dbReference type="NCBI Taxonomy" id="252671"/>
    <lineage>
        <taxon>Eukaryota</taxon>
        <taxon>Metazoa</taxon>
        <taxon>Cnidaria</taxon>
        <taxon>Hydrozoa</taxon>
        <taxon>Hydroidolina</taxon>
        <taxon>Leptothecata</taxon>
        <taxon>Obeliida</taxon>
        <taxon>Clytiidae</taxon>
        <taxon>Clytia</taxon>
    </lineage>
</organism>
<name>A0A7M5VF65_9CNID</name>
<evidence type="ECO:0000256" key="1">
    <source>
        <dbReference type="SAM" id="MobiDB-lite"/>
    </source>
</evidence>
<dbReference type="AlphaFoldDB" id="A0A7M5VF65"/>
<feature type="compositionally biased region" description="Acidic residues" evidence="1">
    <location>
        <begin position="472"/>
        <end position="481"/>
    </location>
</feature>
<proteinExistence type="predicted"/>
<accession>A0A7M5VF65</accession>
<evidence type="ECO:0000313" key="3">
    <source>
        <dbReference type="Proteomes" id="UP000594262"/>
    </source>
</evidence>
<dbReference type="Proteomes" id="UP000594262">
    <property type="component" value="Unplaced"/>
</dbReference>
<dbReference type="GeneID" id="136815460"/>
<protein>
    <submittedName>
        <fullName evidence="2">Uncharacterized protein</fullName>
    </submittedName>
</protein>
<dbReference type="OrthoDB" id="5987947at2759"/>
<dbReference type="EnsemblMetazoa" id="CLYHEMT010245.1">
    <property type="protein sequence ID" value="CLYHEMP010245.1"/>
    <property type="gene ID" value="CLYHEMG010245"/>
</dbReference>
<evidence type="ECO:0000313" key="2">
    <source>
        <dbReference type="EnsemblMetazoa" id="CLYHEMP010245.1"/>
    </source>
</evidence>